<keyword evidence="3" id="KW-1185">Reference proteome</keyword>
<dbReference type="Proteomes" id="UP000006591">
    <property type="component" value="Chromosome 6"/>
</dbReference>
<dbReference type="Gramene" id="ONIVA06G00070.1">
    <property type="protein sequence ID" value="ONIVA06G00070.1"/>
    <property type="gene ID" value="ONIVA06G00070"/>
</dbReference>
<dbReference type="HOGENOM" id="CLU_2350333_0_0_1"/>
<reference evidence="2" key="2">
    <citation type="submission" date="2018-04" db="EMBL/GenBank/DDBJ databases">
        <title>OnivRS2 (Oryza nivara Reference Sequence Version 2).</title>
        <authorList>
            <person name="Zhang J."/>
            <person name="Kudrna D."/>
            <person name="Lee S."/>
            <person name="Talag J."/>
            <person name="Rajasekar S."/>
            <person name="Welchert J."/>
            <person name="Hsing Y.-I."/>
            <person name="Wing R.A."/>
        </authorList>
    </citation>
    <scope>NUCLEOTIDE SEQUENCE [LARGE SCALE GENOMIC DNA]</scope>
    <source>
        <strain evidence="2">SL10</strain>
    </source>
</reference>
<sequence length="105" mass="11374">MAMTPRFSMADDSGGEPSATTATTARDLAPMTSRLVCLDGELPVSKVERLMPSQQSIQGGSFLQQFLVVDQRDLELSSASLKVPVPDLVLSRHLKMSCHSCPVLR</sequence>
<dbReference type="AlphaFoldDB" id="A0A0E0HJI0"/>
<dbReference type="EnsemblPlants" id="ONIVA06G00070.1">
    <property type="protein sequence ID" value="ONIVA06G00070.1"/>
    <property type="gene ID" value="ONIVA06G00070"/>
</dbReference>
<accession>A0A0E0HJI0</accession>
<evidence type="ECO:0000313" key="2">
    <source>
        <dbReference type="EnsemblPlants" id="ONIVA06G00070.1"/>
    </source>
</evidence>
<proteinExistence type="predicted"/>
<name>A0A0E0HJI0_ORYNI</name>
<reference evidence="2" key="1">
    <citation type="submission" date="2015-04" db="UniProtKB">
        <authorList>
            <consortium name="EnsemblPlants"/>
        </authorList>
    </citation>
    <scope>IDENTIFICATION</scope>
    <source>
        <strain evidence="2">SL10</strain>
    </source>
</reference>
<feature type="region of interest" description="Disordered" evidence="1">
    <location>
        <begin position="1"/>
        <end position="27"/>
    </location>
</feature>
<organism evidence="2">
    <name type="scientific">Oryza nivara</name>
    <name type="common">Indian wild rice</name>
    <name type="synonym">Oryza sativa f. spontanea</name>
    <dbReference type="NCBI Taxonomy" id="4536"/>
    <lineage>
        <taxon>Eukaryota</taxon>
        <taxon>Viridiplantae</taxon>
        <taxon>Streptophyta</taxon>
        <taxon>Embryophyta</taxon>
        <taxon>Tracheophyta</taxon>
        <taxon>Spermatophyta</taxon>
        <taxon>Magnoliopsida</taxon>
        <taxon>Liliopsida</taxon>
        <taxon>Poales</taxon>
        <taxon>Poaceae</taxon>
        <taxon>BOP clade</taxon>
        <taxon>Oryzoideae</taxon>
        <taxon>Oryzeae</taxon>
        <taxon>Oryzinae</taxon>
        <taxon>Oryza</taxon>
    </lineage>
</organism>
<evidence type="ECO:0000313" key="3">
    <source>
        <dbReference type="Proteomes" id="UP000006591"/>
    </source>
</evidence>
<protein>
    <submittedName>
        <fullName evidence="2">Uncharacterized protein</fullName>
    </submittedName>
</protein>
<evidence type="ECO:0000256" key="1">
    <source>
        <dbReference type="SAM" id="MobiDB-lite"/>
    </source>
</evidence>